<comment type="subcellular location">
    <subcellularLocation>
        <location evidence="1">Cytoplasm</location>
    </subcellularLocation>
</comment>
<dbReference type="InterPro" id="IPR036322">
    <property type="entry name" value="WD40_repeat_dom_sf"/>
</dbReference>
<sequence length="502" mass="55650">MPHGFTDESLEPVEFKSTWKRELSVTSAESQTREIRTDSVDVQSYDTLNQAVQTDLNGDFSSMLLVNTNNQNLAVFLHKVEPVVTKCLEKNLKSRAFDGIRDPNEKLSEAVTCVHTLCNADLNEQLQVTGLSWNATGSTLAASFGRFDHEDWCTHRAALCTWNLDRRSIKEDKPDTVIDSPCCLMCLDFHPINPAWLAGGNFNGEVILWDLSQEDDLIVATSGIGDDAHREPVSKVHWVKGQSSKKQDYNIVSVSGDGKVLIWKVDLKKGKLRLHKGFVLMSQDLPRNMKVRGVRGDKEVGVTSISFSHEDPDLFVLGSESGCLFKCNLHAKGRPAGSHIISSVPLCSPVTFTFSPHHGPVHSVDCSRFHRNAFLSAGMDQSLRLYNMLQMQPVLTIEPGDGYLFSAKWSPARPTVIAAVSERGNLLLYDLRSGQMVPVHKLEASPNKVPVYSLQFNPQEKRILATGDGQGYIRVFRLGETLTSVSGHENEVLNDVMSTGTE</sequence>
<organism evidence="5 6">
    <name type="scientific">Lymnaea stagnalis</name>
    <name type="common">Great pond snail</name>
    <name type="synonym">Helix stagnalis</name>
    <dbReference type="NCBI Taxonomy" id="6523"/>
    <lineage>
        <taxon>Eukaryota</taxon>
        <taxon>Metazoa</taxon>
        <taxon>Spiralia</taxon>
        <taxon>Lophotrochozoa</taxon>
        <taxon>Mollusca</taxon>
        <taxon>Gastropoda</taxon>
        <taxon>Heterobranchia</taxon>
        <taxon>Euthyneura</taxon>
        <taxon>Panpulmonata</taxon>
        <taxon>Hygrophila</taxon>
        <taxon>Lymnaeoidea</taxon>
        <taxon>Lymnaeidae</taxon>
        <taxon>Lymnaea</taxon>
    </lineage>
</organism>
<comment type="caution">
    <text evidence="5">The sequence shown here is derived from an EMBL/GenBank/DDBJ whole genome shotgun (WGS) entry which is preliminary data.</text>
</comment>
<dbReference type="GO" id="GO:0005868">
    <property type="term" value="C:cytoplasmic dynein complex"/>
    <property type="evidence" value="ECO:0007669"/>
    <property type="project" value="TreeGrafter"/>
</dbReference>
<dbReference type="AlphaFoldDB" id="A0AAV2HLD2"/>
<dbReference type="PANTHER" id="PTHR12442">
    <property type="entry name" value="DYNEIN INTERMEDIATE CHAIN"/>
    <property type="match status" value="1"/>
</dbReference>
<keyword evidence="3" id="KW-0853">WD repeat</keyword>
<accession>A0AAV2HLD2</accession>
<gene>
    <name evidence="5" type="ORF">GSLYS_00007644001</name>
</gene>
<dbReference type="InterPro" id="IPR050687">
    <property type="entry name" value="Dynein_IC"/>
</dbReference>
<evidence type="ECO:0000256" key="3">
    <source>
        <dbReference type="ARBA" id="ARBA00022574"/>
    </source>
</evidence>
<dbReference type="SMART" id="SM00320">
    <property type="entry name" value="WD40"/>
    <property type="match status" value="6"/>
</dbReference>
<dbReference type="Gene3D" id="2.130.10.10">
    <property type="entry name" value="YVTN repeat-like/Quinoprotein amine dehydrogenase"/>
    <property type="match status" value="2"/>
</dbReference>
<dbReference type="Pfam" id="PF00400">
    <property type="entry name" value="WD40"/>
    <property type="match status" value="1"/>
</dbReference>
<dbReference type="PANTHER" id="PTHR12442:SF26">
    <property type="entry name" value="CYTOPLASMIC DYNEIN 2 INTERMEDIATE CHAIN 2"/>
    <property type="match status" value="1"/>
</dbReference>
<keyword evidence="2" id="KW-0963">Cytoplasm</keyword>
<dbReference type="InterPro" id="IPR001680">
    <property type="entry name" value="WD40_rpt"/>
</dbReference>
<dbReference type="InterPro" id="IPR015943">
    <property type="entry name" value="WD40/YVTN_repeat-like_dom_sf"/>
</dbReference>
<evidence type="ECO:0000313" key="5">
    <source>
        <dbReference type="EMBL" id="CAL1533684.1"/>
    </source>
</evidence>
<protein>
    <recommendedName>
        <fullName evidence="7">WD repeat-containing protein 34</fullName>
    </recommendedName>
</protein>
<evidence type="ECO:0008006" key="7">
    <source>
        <dbReference type="Google" id="ProtNLM"/>
    </source>
</evidence>
<proteinExistence type="predicted"/>
<evidence type="ECO:0000256" key="2">
    <source>
        <dbReference type="ARBA" id="ARBA00022490"/>
    </source>
</evidence>
<dbReference type="GO" id="GO:0045503">
    <property type="term" value="F:dynein light chain binding"/>
    <property type="evidence" value="ECO:0007669"/>
    <property type="project" value="TreeGrafter"/>
</dbReference>
<dbReference type="Proteomes" id="UP001497497">
    <property type="component" value="Unassembled WGS sequence"/>
</dbReference>
<dbReference type="GO" id="GO:0045504">
    <property type="term" value="F:dynein heavy chain binding"/>
    <property type="evidence" value="ECO:0007669"/>
    <property type="project" value="TreeGrafter"/>
</dbReference>
<reference evidence="5 6" key="1">
    <citation type="submission" date="2024-04" db="EMBL/GenBank/DDBJ databases">
        <authorList>
            <consortium name="Genoscope - CEA"/>
            <person name="William W."/>
        </authorList>
    </citation>
    <scope>NUCLEOTIDE SEQUENCE [LARGE SCALE GENOMIC DNA]</scope>
</reference>
<keyword evidence="6" id="KW-1185">Reference proteome</keyword>
<name>A0AAV2HLD2_LYMST</name>
<evidence type="ECO:0000256" key="1">
    <source>
        <dbReference type="ARBA" id="ARBA00004496"/>
    </source>
</evidence>
<evidence type="ECO:0000256" key="4">
    <source>
        <dbReference type="ARBA" id="ARBA00022737"/>
    </source>
</evidence>
<dbReference type="GO" id="GO:0097014">
    <property type="term" value="C:ciliary plasm"/>
    <property type="evidence" value="ECO:0007669"/>
    <property type="project" value="TreeGrafter"/>
</dbReference>
<dbReference type="GO" id="GO:0042073">
    <property type="term" value="P:intraciliary transport"/>
    <property type="evidence" value="ECO:0007669"/>
    <property type="project" value="TreeGrafter"/>
</dbReference>
<dbReference type="SUPFAM" id="SSF50978">
    <property type="entry name" value="WD40 repeat-like"/>
    <property type="match status" value="1"/>
</dbReference>
<dbReference type="EMBL" id="CAXITT010000149">
    <property type="protein sequence ID" value="CAL1533684.1"/>
    <property type="molecule type" value="Genomic_DNA"/>
</dbReference>
<evidence type="ECO:0000313" key="6">
    <source>
        <dbReference type="Proteomes" id="UP001497497"/>
    </source>
</evidence>
<keyword evidence="4" id="KW-0677">Repeat</keyword>